<name>A0ABQ6TP60_9BACT</name>
<dbReference type="PANTHER" id="PTHR41244:SF1">
    <property type="entry name" value="GLYCOSYLTRANSFERASE"/>
    <property type="match status" value="1"/>
</dbReference>
<dbReference type="Proteomes" id="UP000798046">
    <property type="component" value="Unassembled WGS sequence"/>
</dbReference>
<evidence type="ECO:0000313" key="2">
    <source>
        <dbReference type="EMBL" id="KAB0670418.1"/>
    </source>
</evidence>
<dbReference type="Gene3D" id="3.20.20.80">
    <property type="entry name" value="Glycosidases"/>
    <property type="match status" value="1"/>
</dbReference>
<dbReference type="Pfam" id="PF14307">
    <property type="entry name" value="Glyco_tran_WbsX"/>
    <property type="match status" value="1"/>
</dbReference>
<dbReference type="EMBL" id="VZRA01000002">
    <property type="protein sequence ID" value="KAB0670418.1"/>
    <property type="molecule type" value="Genomic_DNA"/>
</dbReference>
<feature type="signal peptide" evidence="1">
    <location>
        <begin position="1"/>
        <end position="22"/>
    </location>
</feature>
<evidence type="ECO:0000313" key="3">
    <source>
        <dbReference type="Proteomes" id="UP000798046"/>
    </source>
</evidence>
<evidence type="ECO:0008006" key="4">
    <source>
        <dbReference type="Google" id="ProtNLM"/>
    </source>
</evidence>
<comment type="caution">
    <text evidence="2">The sequence shown here is derived from an EMBL/GenBank/DDBJ whole genome shotgun (WGS) entry which is preliminary data.</text>
</comment>
<keyword evidence="3" id="KW-1185">Reference proteome</keyword>
<gene>
    <name evidence="2" type="ORF">F6V30_09720</name>
</gene>
<dbReference type="RefSeq" id="WP_151156779.1">
    <property type="nucleotide sequence ID" value="NZ_VZRA01000002.1"/>
</dbReference>
<dbReference type="InterPro" id="IPR032719">
    <property type="entry name" value="WbsX"/>
</dbReference>
<protein>
    <recommendedName>
        <fullName evidence="4">Glycosyltransferase WbsX</fullName>
    </recommendedName>
</protein>
<keyword evidence="1" id="KW-0732">Signal</keyword>
<sequence length="361" mass="40952">MKRIQFVALLVLLCGTSAGSYAQNYSIGVYYYPGWRSDYINWKDIKGLPGSRSPGKPWPERVPLLGYYPEEQQWVAERHIDLATKYGINFFVYDWYWDGSSPQFNHAINNYLHAKNRSKLQFSILWDNAFATLTTLTQYDNMVSYWINNYFNQPTFYQIDGKPAVFIFSNPQLLLYATTLGTSVQSLLQRADSMAKSRGYNGIYFVATINDMPATSLENQLSGRGFSAYTGWNYAMARGALVDDYSTMVDGYLAYYTAAANTAKILPYLVPASPGYDERPWHGATSIVRNNPTPDKFTRMLTGAKALLDQQQNTAKILLIEAWNEFGEGSVIEPTNKWGTSYLETIRHVFVPSAAAKKRPK</sequence>
<reference evidence="2 3" key="1">
    <citation type="journal article" date="2020" name="Microorganisms">
        <title>Description of Three Novel Members in the Family Geobacteraceae, Oryzomonas japonicum gen. nov., sp. nov., Oryzomonas sagensis sp. nov., and Oryzomonas ruber sp. nov.</title>
        <authorList>
            <person name="Xu Z."/>
            <person name="Masuda Y."/>
            <person name="Hayakawa C."/>
            <person name="Ushijima N."/>
            <person name="Kawano K."/>
            <person name="Shiratori Y."/>
            <person name="Senoo K."/>
            <person name="Itoh H."/>
        </authorList>
    </citation>
    <scope>NUCLEOTIDE SEQUENCE [LARGE SCALE GENOMIC DNA]</scope>
    <source>
        <strain evidence="2 3">Red100</strain>
    </source>
</reference>
<dbReference type="PANTHER" id="PTHR41244">
    <property type="entry name" value="RHAMNAN SYNTHESIS F"/>
    <property type="match status" value="1"/>
</dbReference>
<feature type="chain" id="PRO_5045198686" description="Glycosyltransferase WbsX" evidence="1">
    <location>
        <begin position="23"/>
        <end position="361"/>
    </location>
</feature>
<evidence type="ECO:0000256" key="1">
    <source>
        <dbReference type="SAM" id="SignalP"/>
    </source>
</evidence>
<organism evidence="2 3">
    <name type="scientific">Oryzomonas sagensis</name>
    <dbReference type="NCBI Taxonomy" id="2603857"/>
    <lineage>
        <taxon>Bacteria</taxon>
        <taxon>Pseudomonadati</taxon>
        <taxon>Thermodesulfobacteriota</taxon>
        <taxon>Desulfuromonadia</taxon>
        <taxon>Geobacterales</taxon>
        <taxon>Geobacteraceae</taxon>
        <taxon>Oryzomonas</taxon>
    </lineage>
</organism>
<accession>A0ABQ6TP60</accession>
<proteinExistence type="predicted"/>